<reference evidence="1 2" key="1">
    <citation type="submission" date="2016-10" db="EMBL/GenBank/DDBJ databases">
        <authorList>
            <person name="de Groot N.N."/>
        </authorList>
    </citation>
    <scope>NUCLEOTIDE SEQUENCE [LARGE SCALE GENOMIC DNA]</scope>
    <source>
        <strain evidence="1 2">DSM 17794</strain>
    </source>
</reference>
<accession>A0A1I5CSP9</accession>
<dbReference type="RefSeq" id="WP_093411095.1">
    <property type="nucleotide sequence ID" value="NZ_FOVL01000024.1"/>
</dbReference>
<dbReference type="NCBIfam" id="NF041495">
    <property type="entry name" value="MobB_relaxase"/>
    <property type="match status" value="1"/>
</dbReference>
<evidence type="ECO:0008006" key="3">
    <source>
        <dbReference type="Google" id="ProtNLM"/>
    </source>
</evidence>
<sequence>MYISISPQKLGDHYGSSAKDFISYLEKENSGKSLDQKTYFFNHQEHQITDKEVVKKIDANTAKLGKKIPKYYSVTLNPSQRELRHIKENPEKLKLLTRKIMEDYARCFNREIDGRPVSVSDIIYFAKIEHTRFYSEKDLQVRENMPYLKRIAKLKHDLVKIQKGELQESMSKANALIRKEINNAPHKLNGSLIDVGVQKPGPQSHIHIIVSRKDATNRYSLSPGSKYKNSTTMLNGKKVHRGFNRDLFYKKAELQFDKLFAYNRNYVESYTARKTLQKNPATYYRHMMGLPLTERKLAFKLMQQAGLIPKVANISPAQANRLLKIFKRAADLAIKSSSIQY</sequence>
<dbReference type="OrthoDB" id="1404627at2"/>
<dbReference type="InterPro" id="IPR048098">
    <property type="entry name" value="MobB"/>
</dbReference>
<keyword evidence="2" id="KW-1185">Reference proteome</keyword>
<dbReference type="InterPro" id="IPR043766">
    <property type="entry name" value="BfmA-like"/>
</dbReference>
<evidence type="ECO:0000313" key="2">
    <source>
        <dbReference type="Proteomes" id="UP000199153"/>
    </source>
</evidence>
<dbReference type="Proteomes" id="UP000199153">
    <property type="component" value="Unassembled WGS sequence"/>
</dbReference>
<organism evidence="1 2">
    <name type="scientific">Salegentibacter flavus</name>
    <dbReference type="NCBI Taxonomy" id="287099"/>
    <lineage>
        <taxon>Bacteria</taxon>
        <taxon>Pseudomonadati</taxon>
        <taxon>Bacteroidota</taxon>
        <taxon>Flavobacteriia</taxon>
        <taxon>Flavobacteriales</taxon>
        <taxon>Flavobacteriaceae</taxon>
        <taxon>Salegentibacter</taxon>
    </lineage>
</organism>
<protein>
    <recommendedName>
        <fullName evidence="3">Mobilization protein</fullName>
    </recommendedName>
</protein>
<dbReference type="STRING" id="287099.SAMN05660413_02988"/>
<gene>
    <name evidence="1" type="ORF">SAMN05660413_02988</name>
</gene>
<name>A0A1I5CSP9_9FLAO</name>
<evidence type="ECO:0000313" key="1">
    <source>
        <dbReference type="EMBL" id="SFN89947.1"/>
    </source>
</evidence>
<proteinExistence type="predicted"/>
<dbReference type="Pfam" id="PF18976">
    <property type="entry name" value="DUF5712"/>
    <property type="match status" value="1"/>
</dbReference>
<dbReference type="AlphaFoldDB" id="A0A1I5CSP9"/>
<dbReference type="EMBL" id="FOVL01000024">
    <property type="protein sequence ID" value="SFN89947.1"/>
    <property type="molecule type" value="Genomic_DNA"/>
</dbReference>